<gene>
    <name evidence="3" type="ORF">GOP47_0025181</name>
</gene>
<sequence>MAMAAATVPHVRLQHTSPQLSSSRGPGCSCYLQQLRFPCQRPEQRKLRLQRPHRLLPYANADTVSLQEDETQAQLPLSTEEEDEANCREILRVLDVLKEKRDMTFNEVRLTIMIEDPAEEEERKQYNVENERGCSREEMAAALVDVYEGRIPSDRNVLRELTNEMVNWPNLEDESEASSDPTESPYAKTTDTGVDPRVVARKVKVEFDAAAEIQPGTESDEPDVPPVVGFSVLYLVSAVPILIGITVVAILYVNSFR</sequence>
<dbReference type="AlphaFoldDB" id="A0A9D4Z5R0"/>
<dbReference type="InterPro" id="IPR040340">
    <property type="entry name" value="CEST/Y3IP1"/>
</dbReference>
<dbReference type="Proteomes" id="UP000886520">
    <property type="component" value="Chromosome 24"/>
</dbReference>
<dbReference type="PANTHER" id="PTHR33672:SF3">
    <property type="entry name" value="YCF3-INTERACTING PROTEIN 1, CHLOROPLASTIC"/>
    <property type="match status" value="1"/>
</dbReference>
<dbReference type="EMBL" id="JABFUD020000024">
    <property type="protein sequence ID" value="KAI5060761.1"/>
    <property type="molecule type" value="Genomic_DNA"/>
</dbReference>
<name>A0A9D4Z5R0_ADICA</name>
<feature type="transmembrane region" description="Helical" evidence="2">
    <location>
        <begin position="232"/>
        <end position="253"/>
    </location>
</feature>
<feature type="region of interest" description="Disordered" evidence="1">
    <location>
        <begin position="169"/>
        <end position="193"/>
    </location>
</feature>
<keyword evidence="2" id="KW-1133">Transmembrane helix</keyword>
<accession>A0A9D4Z5R0</accession>
<dbReference type="GO" id="GO:0048564">
    <property type="term" value="P:photosystem I assembly"/>
    <property type="evidence" value="ECO:0007669"/>
    <property type="project" value="InterPro"/>
</dbReference>
<keyword evidence="2" id="KW-0812">Transmembrane</keyword>
<comment type="caution">
    <text evidence="3">The sequence shown here is derived from an EMBL/GenBank/DDBJ whole genome shotgun (WGS) entry which is preliminary data.</text>
</comment>
<evidence type="ECO:0000256" key="1">
    <source>
        <dbReference type="SAM" id="MobiDB-lite"/>
    </source>
</evidence>
<evidence type="ECO:0000256" key="2">
    <source>
        <dbReference type="SAM" id="Phobius"/>
    </source>
</evidence>
<reference evidence="3" key="1">
    <citation type="submission" date="2021-01" db="EMBL/GenBank/DDBJ databases">
        <title>Adiantum capillus-veneris genome.</title>
        <authorList>
            <person name="Fang Y."/>
            <person name="Liao Q."/>
        </authorList>
    </citation>
    <scope>NUCLEOTIDE SEQUENCE</scope>
    <source>
        <strain evidence="3">H3</strain>
        <tissue evidence="3">Leaf</tissue>
    </source>
</reference>
<feature type="compositionally biased region" description="Polar residues" evidence="1">
    <location>
        <begin position="178"/>
        <end position="192"/>
    </location>
</feature>
<protein>
    <submittedName>
        <fullName evidence="3">Uncharacterized protein</fullName>
    </submittedName>
</protein>
<feature type="region of interest" description="Disordered" evidence="1">
    <location>
        <begin position="1"/>
        <end position="20"/>
    </location>
</feature>
<proteinExistence type="predicted"/>
<keyword evidence="4" id="KW-1185">Reference proteome</keyword>
<evidence type="ECO:0000313" key="3">
    <source>
        <dbReference type="EMBL" id="KAI5060761.1"/>
    </source>
</evidence>
<keyword evidence="2" id="KW-0472">Membrane</keyword>
<organism evidence="3 4">
    <name type="scientific">Adiantum capillus-veneris</name>
    <name type="common">Maidenhair fern</name>
    <dbReference type="NCBI Taxonomy" id="13818"/>
    <lineage>
        <taxon>Eukaryota</taxon>
        <taxon>Viridiplantae</taxon>
        <taxon>Streptophyta</taxon>
        <taxon>Embryophyta</taxon>
        <taxon>Tracheophyta</taxon>
        <taxon>Polypodiopsida</taxon>
        <taxon>Polypodiidae</taxon>
        <taxon>Polypodiales</taxon>
        <taxon>Pteridineae</taxon>
        <taxon>Pteridaceae</taxon>
        <taxon>Vittarioideae</taxon>
        <taxon>Adiantum</taxon>
    </lineage>
</organism>
<dbReference type="PANTHER" id="PTHR33672">
    <property type="entry name" value="YCF3-INTERACTING PROTEIN 1, CHLOROPLASTIC"/>
    <property type="match status" value="1"/>
</dbReference>
<dbReference type="GO" id="GO:0080183">
    <property type="term" value="P:response to photooxidative stress"/>
    <property type="evidence" value="ECO:0007669"/>
    <property type="project" value="InterPro"/>
</dbReference>
<dbReference type="OrthoDB" id="2018626at2759"/>
<dbReference type="GO" id="GO:0009535">
    <property type="term" value="C:chloroplast thylakoid membrane"/>
    <property type="evidence" value="ECO:0007669"/>
    <property type="project" value="InterPro"/>
</dbReference>
<evidence type="ECO:0000313" key="4">
    <source>
        <dbReference type="Proteomes" id="UP000886520"/>
    </source>
</evidence>